<organism evidence="4 5">
    <name type="scientific">Molossus molossus</name>
    <name type="common">Pallas' mastiff bat</name>
    <name type="synonym">Vespertilio molossus</name>
    <dbReference type="NCBI Taxonomy" id="27622"/>
    <lineage>
        <taxon>Eukaryota</taxon>
        <taxon>Metazoa</taxon>
        <taxon>Chordata</taxon>
        <taxon>Craniata</taxon>
        <taxon>Vertebrata</taxon>
        <taxon>Euteleostomi</taxon>
        <taxon>Mammalia</taxon>
        <taxon>Eutheria</taxon>
        <taxon>Laurasiatheria</taxon>
        <taxon>Chiroptera</taxon>
        <taxon>Yangochiroptera</taxon>
        <taxon>Molossidae</taxon>
        <taxon>Molossus</taxon>
    </lineage>
</organism>
<feature type="region of interest" description="Disordered" evidence="2">
    <location>
        <begin position="1598"/>
        <end position="1647"/>
    </location>
</feature>
<feature type="compositionally biased region" description="Polar residues" evidence="2">
    <location>
        <begin position="1081"/>
        <end position="1093"/>
    </location>
</feature>
<dbReference type="Pfam" id="PF18755">
    <property type="entry name" value="RAMA"/>
    <property type="match status" value="1"/>
</dbReference>
<dbReference type="FunCoup" id="A0A7J8IVS1">
    <property type="interactions" value="3"/>
</dbReference>
<feature type="compositionally biased region" description="Basic residues" evidence="2">
    <location>
        <begin position="747"/>
        <end position="757"/>
    </location>
</feature>
<evidence type="ECO:0000256" key="2">
    <source>
        <dbReference type="SAM" id="MobiDB-lite"/>
    </source>
</evidence>
<feature type="compositionally biased region" description="Low complexity" evidence="2">
    <location>
        <begin position="1731"/>
        <end position="1740"/>
    </location>
</feature>
<reference evidence="4 5" key="1">
    <citation type="journal article" date="2020" name="Nature">
        <title>Six reference-quality genomes reveal evolution of bat adaptations.</title>
        <authorList>
            <person name="Jebb D."/>
            <person name="Huang Z."/>
            <person name="Pippel M."/>
            <person name="Hughes G.M."/>
            <person name="Lavrichenko K."/>
            <person name="Devanna P."/>
            <person name="Winkler S."/>
            <person name="Jermiin L.S."/>
            <person name="Skirmuntt E.C."/>
            <person name="Katzourakis A."/>
            <person name="Burkitt-Gray L."/>
            <person name="Ray D.A."/>
            <person name="Sullivan K.A.M."/>
            <person name="Roscito J.G."/>
            <person name="Kirilenko B.M."/>
            <person name="Davalos L.M."/>
            <person name="Corthals A.P."/>
            <person name="Power M.L."/>
            <person name="Jones G."/>
            <person name="Ransome R.D."/>
            <person name="Dechmann D.K.N."/>
            <person name="Locatelli A.G."/>
            <person name="Puechmaille S.J."/>
            <person name="Fedrigo O."/>
            <person name="Jarvis E.D."/>
            <person name="Hiller M."/>
            <person name="Vernes S.C."/>
            <person name="Myers E.W."/>
            <person name="Teeling E.C."/>
        </authorList>
    </citation>
    <scope>NUCLEOTIDE SEQUENCE [LARGE SCALE GENOMIC DNA]</scope>
    <source>
        <strain evidence="4">MMolMol1</strain>
        <tissue evidence="4">Muscle</tissue>
    </source>
</reference>
<feature type="compositionally biased region" description="Polar residues" evidence="2">
    <location>
        <begin position="1688"/>
        <end position="1700"/>
    </location>
</feature>
<proteinExistence type="predicted"/>
<keyword evidence="5" id="KW-1185">Reference proteome</keyword>
<dbReference type="InterPro" id="IPR036770">
    <property type="entry name" value="Ankyrin_rpt-contain_sf"/>
</dbReference>
<feature type="repeat" description="ANK" evidence="1">
    <location>
        <begin position="574"/>
        <end position="606"/>
    </location>
</feature>
<dbReference type="InterPro" id="IPR042334">
    <property type="entry name" value="ANKRD31"/>
</dbReference>
<dbReference type="EMBL" id="JACASF010000003">
    <property type="protein sequence ID" value="KAF6488694.1"/>
    <property type="molecule type" value="Genomic_DNA"/>
</dbReference>
<evidence type="ECO:0000256" key="1">
    <source>
        <dbReference type="PROSITE-ProRule" id="PRU00023"/>
    </source>
</evidence>
<name>A0A7J8IVS1_MOLMO</name>
<feature type="region of interest" description="Disordered" evidence="2">
    <location>
        <begin position="745"/>
        <end position="769"/>
    </location>
</feature>
<evidence type="ECO:0000313" key="4">
    <source>
        <dbReference type="EMBL" id="KAF6488694.1"/>
    </source>
</evidence>
<dbReference type="InParanoid" id="A0A7J8IVS1"/>
<dbReference type="InterPro" id="IPR002110">
    <property type="entry name" value="Ankyrin_rpt"/>
</dbReference>
<keyword evidence="1" id="KW-0040">ANK repeat</keyword>
<feature type="compositionally biased region" description="Basic and acidic residues" evidence="2">
    <location>
        <begin position="1161"/>
        <end position="1175"/>
    </location>
</feature>
<feature type="repeat" description="ANK" evidence="1">
    <location>
        <begin position="541"/>
        <end position="573"/>
    </location>
</feature>
<dbReference type="PANTHER" id="PTHR24176">
    <property type="entry name" value="ANKYRIN REPEAT DOMAIN-CONTAINING PROTEIN 31-RELATED"/>
    <property type="match status" value="1"/>
</dbReference>
<dbReference type="PROSITE" id="PS50088">
    <property type="entry name" value="ANK_REPEAT"/>
    <property type="match status" value="5"/>
</dbReference>
<evidence type="ECO:0000259" key="3">
    <source>
        <dbReference type="Pfam" id="PF18755"/>
    </source>
</evidence>
<feature type="repeat" description="ANK" evidence="1">
    <location>
        <begin position="1251"/>
        <end position="1283"/>
    </location>
</feature>
<protein>
    <submittedName>
        <fullName evidence="4">Ankyrin repeat domain 31</fullName>
    </submittedName>
</protein>
<feature type="region of interest" description="Disordered" evidence="2">
    <location>
        <begin position="1"/>
        <end position="25"/>
    </location>
</feature>
<dbReference type="Proteomes" id="UP000550707">
    <property type="component" value="Unassembled WGS sequence"/>
</dbReference>
<dbReference type="Pfam" id="PF12796">
    <property type="entry name" value="Ank_2"/>
    <property type="match status" value="2"/>
</dbReference>
<feature type="region of interest" description="Disordered" evidence="2">
    <location>
        <begin position="1730"/>
        <end position="1752"/>
    </location>
</feature>
<feature type="compositionally biased region" description="Basic and acidic residues" evidence="2">
    <location>
        <begin position="1071"/>
        <end position="1080"/>
    </location>
</feature>
<feature type="region of interest" description="Disordered" evidence="2">
    <location>
        <begin position="876"/>
        <end position="904"/>
    </location>
</feature>
<dbReference type="SUPFAM" id="SSF48403">
    <property type="entry name" value="Ankyrin repeat"/>
    <property type="match status" value="2"/>
</dbReference>
<dbReference type="PRINTS" id="PR01415">
    <property type="entry name" value="ANKYRIN"/>
</dbReference>
<feature type="repeat" description="ANK" evidence="1">
    <location>
        <begin position="1218"/>
        <end position="1250"/>
    </location>
</feature>
<evidence type="ECO:0000313" key="5">
    <source>
        <dbReference type="Proteomes" id="UP000550707"/>
    </source>
</evidence>
<feature type="region of interest" description="Disordered" evidence="2">
    <location>
        <begin position="1368"/>
        <end position="1389"/>
    </location>
</feature>
<gene>
    <name evidence="4" type="ORF">HJG59_000721</name>
</gene>
<feature type="compositionally biased region" description="Basic and acidic residues" evidence="2">
    <location>
        <begin position="1096"/>
        <end position="1109"/>
    </location>
</feature>
<feature type="region of interest" description="Disordered" evidence="2">
    <location>
        <begin position="136"/>
        <end position="158"/>
    </location>
</feature>
<feature type="domain" description="RAMA" evidence="3">
    <location>
        <begin position="1742"/>
        <end position="1843"/>
    </location>
</feature>
<dbReference type="SMART" id="SM00248">
    <property type="entry name" value="ANK"/>
    <property type="match status" value="6"/>
</dbReference>
<feature type="repeat" description="ANK" evidence="1">
    <location>
        <begin position="1284"/>
        <end position="1316"/>
    </location>
</feature>
<feature type="compositionally biased region" description="Polar residues" evidence="2">
    <location>
        <begin position="1629"/>
        <end position="1647"/>
    </location>
</feature>
<dbReference type="Gene3D" id="1.25.40.20">
    <property type="entry name" value="Ankyrin repeat-containing domain"/>
    <property type="match status" value="2"/>
</dbReference>
<feature type="compositionally biased region" description="Basic and acidic residues" evidence="2">
    <location>
        <begin position="146"/>
        <end position="158"/>
    </location>
</feature>
<feature type="compositionally biased region" description="Basic and acidic residues" evidence="2">
    <location>
        <begin position="1142"/>
        <end position="1151"/>
    </location>
</feature>
<dbReference type="PANTHER" id="PTHR24176:SF14">
    <property type="entry name" value="ANKYRIN REPEAT DOMAIN-CONTAINING PROTEIN 31"/>
    <property type="match status" value="1"/>
</dbReference>
<comment type="caution">
    <text evidence="4">The sequence shown here is derived from an EMBL/GenBank/DDBJ whole genome shotgun (WGS) entry which is preliminary data.</text>
</comment>
<dbReference type="InterPro" id="IPR040843">
    <property type="entry name" value="RAMA"/>
</dbReference>
<dbReference type="PROSITE" id="PS50297">
    <property type="entry name" value="ANK_REP_REGION"/>
    <property type="match status" value="5"/>
</dbReference>
<feature type="region of interest" description="Disordered" evidence="2">
    <location>
        <begin position="1142"/>
        <end position="1177"/>
    </location>
</feature>
<sequence length="1912" mass="215276">MEKGAPGPDWDSDETVIEGSVTESDLEEEELLWRRLLFDQDTSLTSEFSLHPDISGTCKGTCSPEIQLRFKLREDPQEKISKKKTMPVLNEDAVLQQPQDEMEQNQALLQTRKGCPVFIVSFPQAELSLNQKSIQGPKAENPEVLPHPEKELNADRDSPEISLLSGTADMVSVKEKSLIEPQKILAAPNASSESGKEVTLTMTSEETKDEESSLETFVSALEKLLTSPENTQEEALFETMSDFEPRQLMNPLSNSPNSISIPLTYHGDLLENTKDDALPAELLEALNTLSEANVGLIGHRNEGGSSLSAGNECLGKEPNMFQTDEDCTQIAEVNFESLCSTPPFEQDSKLAELQDKHLSVQQTLEDTNPFGLQTSVYQNVISCDPLNNKRNSNSVENSSDQDLPSVLRRSSRMKIGRYIKHTDDMYKIPEKILPTILGCENQTNNISSTETFRMQGPALIIKGKRKTMHSSRLKSGEQIWKTEKITRQNEKMKMNKISLSLINRRNIFGENLLYKAALLNDAYLVQHCINKGGNVNQPSYAGWTALHEASVRGFYETASELVKGGADVNIKGMYQITPLHDAVMNGHYKVAELLLFNGADPVFRSDYGKCALDEAKDTRMKRLLERYVPKHQKHLISAKKTSTDPLNVEDAHQHKKPKFSSKNCIQFVCDENSNRQKPEHVKVDEKSKKGLFIKKEDVNEHYPKESKSTKFINFDHKQSRVNQIFSTGLRKDNLRNVKDRSTNVSKYKGRRNAQHKRTQVDNPIQESNPRKTIAVSSSRKRSRLVTRQEHILQTLDDLTEESCKPFSATLSSLKNGLGNNIDTCSILKETHTQSLDLSESQDIKSLELESSEQTKAVSFSGFSIHKEIKLPVVTADQQPHTHQEQQHISPCKSNENSNSNEKKEGLNKWENFNNDVHGDCCTSEKTVTSENVICSTGCKKHYNYKENITNTDVMDSQQFLPSEDHFSQENKLNAGGLSILPQQEVVNFSNSDNITVSEPHIANYEQCVYGTSFDHSHSNPEHTSLACTRTLATHEVSELTSDVEQPQECISPRVPNPLMNQTDTHIVEKVNKKEGTDKGQKPNSSNGTLSTVVHSKVKETTEVQKRRQDLPESKIIHNIDLYSTDNMNKELINISQVSQREEKEISRKPDEELTNINGDESTVRNSEEKKDKTNSEIHIPANNQEHYKVQNFKKRQNLLRATCSQEMKTAGINKRHAIEESPLHLAVRRGNLSLMKVLIESGADVNLKDNTGWTPLHKASTEGSNDIIVELLKAGANVNCENLDGILPLHDAVANNHLKAAEILLQHGANPNQKNQKQKTALDEADNEKMKELLKSYGAVETDNRDESNAIPTVKIPTVRSKRHKPCFHDDLKTVHPPSVSHQEKRRESLHMHQTISAILQDIEEKQENLLEFEIRTPEDAEQYTKKMLEIKEVMDNVLAKQKAERDDLAKKYRVSIESFKHGVLREQLANLATRQKSLLVVAKKQKKISQKIQNYKNVTSMSGLSLKKLPSSSEISCEKDSQELTSLENSVQPQSGLFSVSPVCGSIQETQLSLETWNDDQNTNTCLNSETMRREEFSRNELDYRQNINDCTFDGLSKSRTSDGTKKTKLPFQPIAQAEYSQKENDLTENTTNDLESYSSSELTGTLNTSEATSILAPNDAHPSTVICGQAFSSCDPKRGNRKRAFQQPSRGASETLTHQDVDDIGSDMRNQIKPYLKKSAFAVSHANDSLSTSSSGSGRQHTTKKPLNYSTAPKKKCMQIKDLIVLGRINPGHNILEFKTQETTHKASVLLSGKIKVENGQIYQNPVMWLKDLLGGDCHVTWNYAWSKVTYLGKELLKYVSEEVSIPPEPNLVPQQHQPCLPGTSNESMQNIPHYLQINEILLISDQEFLPCHIMDQHWKFYVECEEPTF</sequence>
<accession>A0A7J8IVS1</accession>
<feature type="region of interest" description="Disordered" evidence="2">
    <location>
        <begin position="1071"/>
        <end position="1109"/>
    </location>
</feature>
<feature type="region of interest" description="Disordered" evidence="2">
    <location>
        <begin position="1673"/>
        <end position="1707"/>
    </location>
</feature>